<comment type="caution">
    <text evidence="3">The sequence shown here is derived from an EMBL/GenBank/DDBJ whole genome shotgun (WGS) entry which is preliminary data.</text>
</comment>
<name>A0A5B1BVI6_MYCSI</name>
<organism evidence="3 4">
    <name type="scientific">Mycobacterium simiae</name>
    <name type="common">Mycobacterium habana</name>
    <dbReference type="NCBI Taxonomy" id="1784"/>
    <lineage>
        <taxon>Bacteria</taxon>
        <taxon>Bacillati</taxon>
        <taxon>Actinomycetota</taxon>
        <taxon>Actinomycetes</taxon>
        <taxon>Mycobacteriales</taxon>
        <taxon>Mycobacteriaceae</taxon>
        <taxon>Mycobacterium</taxon>
        <taxon>Mycobacterium simiae complex</taxon>
    </lineage>
</organism>
<evidence type="ECO:0000256" key="1">
    <source>
        <dbReference type="SAM" id="MobiDB-lite"/>
    </source>
</evidence>
<reference evidence="3 4" key="1">
    <citation type="submission" date="2019-09" db="EMBL/GenBank/DDBJ databases">
        <title>Report of infection by Mycobacterium simiae a patient suffering from pulmonary tuberculosis.</title>
        <authorList>
            <person name="Mohanty P.S."/>
            <person name="Bansal A.K."/>
            <person name="Singh H."/>
            <person name="Sharma S."/>
            <person name="Patil S.A."/>
            <person name="Upadhaya P."/>
            <person name="Singh P.K."/>
            <person name="Kumar D."/>
            <person name="Kumar S."/>
            <person name="Singh R.K."/>
            <person name="Chaudhary B."/>
        </authorList>
    </citation>
    <scope>NUCLEOTIDE SEQUENCE [LARGE SCALE GENOMIC DNA]</scope>
    <source>
        <strain evidence="3 4">JAL-560-SIM</strain>
    </source>
</reference>
<protein>
    <recommendedName>
        <fullName evidence="2">Ferric siderophore reductase C-terminal domain-containing protein</fullName>
    </recommendedName>
</protein>
<dbReference type="Proteomes" id="UP000324701">
    <property type="component" value="Unassembled WGS sequence"/>
</dbReference>
<evidence type="ECO:0000313" key="4">
    <source>
        <dbReference type="Proteomes" id="UP000324701"/>
    </source>
</evidence>
<dbReference type="AlphaFoldDB" id="A0A5B1BVI6"/>
<dbReference type="InterPro" id="IPR024726">
    <property type="entry name" value="FhuF_C"/>
</dbReference>
<sequence>MVPDLSELQRADDAAQLRLPEPVGERVSPSPERVLTGLGFRRRSCCLCYRAPAGSKCGDCPL</sequence>
<keyword evidence="4" id="KW-1185">Reference proteome</keyword>
<dbReference type="OrthoDB" id="3290158at2"/>
<dbReference type="EMBL" id="VTZN01000014">
    <property type="protein sequence ID" value="KAA1251480.1"/>
    <property type="molecule type" value="Genomic_DNA"/>
</dbReference>
<feature type="region of interest" description="Disordered" evidence="1">
    <location>
        <begin position="1"/>
        <end position="31"/>
    </location>
</feature>
<dbReference type="GO" id="GO:0051537">
    <property type="term" value="F:2 iron, 2 sulfur cluster binding"/>
    <property type="evidence" value="ECO:0007669"/>
    <property type="project" value="InterPro"/>
</dbReference>
<gene>
    <name evidence="3" type="ORF">F0Q45_04270</name>
</gene>
<proteinExistence type="predicted"/>
<evidence type="ECO:0000313" key="3">
    <source>
        <dbReference type="EMBL" id="KAA1251480.1"/>
    </source>
</evidence>
<accession>A0A5B1BVI6</accession>
<feature type="domain" description="Ferric siderophore reductase C-terminal" evidence="2">
    <location>
        <begin position="42"/>
        <end position="62"/>
    </location>
</feature>
<evidence type="ECO:0000259" key="2">
    <source>
        <dbReference type="Pfam" id="PF11575"/>
    </source>
</evidence>
<dbReference type="Pfam" id="PF11575">
    <property type="entry name" value="FhuF_C"/>
    <property type="match status" value="1"/>
</dbReference>